<organism evidence="2 3">
    <name type="scientific">Cinnamomum micranthum f. kanehirae</name>
    <dbReference type="NCBI Taxonomy" id="337451"/>
    <lineage>
        <taxon>Eukaryota</taxon>
        <taxon>Viridiplantae</taxon>
        <taxon>Streptophyta</taxon>
        <taxon>Embryophyta</taxon>
        <taxon>Tracheophyta</taxon>
        <taxon>Spermatophyta</taxon>
        <taxon>Magnoliopsida</taxon>
        <taxon>Magnoliidae</taxon>
        <taxon>Laurales</taxon>
        <taxon>Lauraceae</taxon>
        <taxon>Cinnamomum</taxon>
    </lineage>
</organism>
<comment type="caution">
    <text evidence="2">The sequence shown here is derived from an EMBL/GenBank/DDBJ whole genome shotgun (WGS) entry which is preliminary data.</text>
</comment>
<reference evidence="2 3" key="1">
    <citation type="journal article" date="2019" name="Nat. Plants">
        <title>Stout camphor tree genome fills gaps in understanding of flowering plant genome evolution.</title>
        <authorList>
            <person name="Chaw S.M."/>
            <person name="Liu Y.C."/>
            <person name="Wu Y.W."/>
            <person name="Wang H.Y."/>
            <person name="Lin C.I."/>
            <person name="Wu C.S."/>
            <person name="Ke H.M."/>
            <person name="Chang L.Y."/>
            <person name="Hsu C.Y."/>
            <person name="Yang H.T."/>
            <person name="Sudianto E."/>
            <person name="Hsu M.H."/>
            <person name="Wu K.P."/>
            <person name="Wang L.N."/>
            <person name="Leebens-Mack J.H."/>
            <person name="Tsai I.J."/>
        </authorList>
    </citation>
    <scope>NUCLEOTIDE SEQUENCE [LARGE SCALE GENOMIC DNA]</scope>
    <source>
        <strain evidence="3">cv. Chaw 1501</strain>
        <tissue evidence="2">Young leaves</tissue>
    </source>
</reference>
<dbReference type="OrthoDB" id="666185at2759"/>
<dbReference type="PANTHER" id="PTHR33416:SF17">
    <property type="entry name" value="PROTEIN KAKU4"/>
    <property type="match status" value="1"/>
</dbReference>
<feature type="region of interest" description="Disordered" evidence="1">
    <location>
        <begin position="704"/>
        <end position="749"/>
    </location>
</feature>
<feature type="region of interest" description="Disordered" evidence="1">
    <location>
        <begin position="121"/>
        <end position="140"/>
    </location>
</feature>
<dbReference type="GO" id="GO:0071763">
    <property type="term" value="P:nuclear membrane organization"/>
    <property type="evidence" value="ECO:0007669"/>
    <property type="project" value="TreeGrafter"/>
</dbReference>
<feature type="compositionally biased region" description="Polar residues" evidence="1">
    <location>
        <begin position="704"/>
        <end position="713"/>
    </location>
</feature>
<feature type="compositionally biased region" description="Basic residues" evidence="1">
    <location>
        <begin position="723"/>
        <end position="749"/>
    </location>
</feature>
<accession>A0A3S3NQ80</accession>
<dbReference type="AlphaFoldDB" id="A0A3S3NQ80"/>
<evidence type="ECO:0000313" key="2">
    <source>
        <dbReference type="EMBL" id="RWR84338.1"/>
    </source>
</evidence>
<feature type="region of interest" description="Disordered" evidence="1">
    <location>
        <begin position="77"/>
        <end position="111"/>
    </location>
</feature>
<sequence length="749" mass="81458">MSSVFRARGATANETVSGRKIVRGRRYAADAAHPYLRPESPPASENPSWISGLLAPVWTIAAGAGMLLTSVFGSDCSSSSGSSSDSDSDSDNDEYDDYNNDDGICSKENQKSNQNWMAALSTKDSPMMPTRPTSHKSESKNAIEQLVLQEKFTRDECEELMKTIQSRVVDCSTVKMREDTTQKKLYDRTIKNDTAFTGSWRSSSQLRGSPEAYPYSKSYLSTPCSGGSALQLGTPNLCNTAIAEAKKWLEEKKMELSPSSERGRGLFSLSTDVLQHVKGDVTAPMDMAKSYMQSRPPWRPLSLNNIEFRTPPPIGTHHYMDEKSHSVACYSLPSTKELKRNSLSIGSWDDREETQRVRLKSTDDSLEHHTLKQIDSSAMFENEHSQNLSVPDKGVLAITHDSSTSPAVDCNAPPNLPAELSIDGSCENGVLHPSVEKAAEVNLLVTNNMEDRTAHLTSIRSISEFEETAIAEYLRHGISSSATLPSEAGHSGPVKVTTASHSIIIISEKIKDLDEAQITEESGRSHSASHIPDCILVQHEVAGDLSAEKWKSESTVVPSGRDECMLSSDADAVTKCTSICSSSPQINSQGGQAALIENSVQLHESPNLGKVYSLHGTILSSEDQLQSEANGVGNSGDANAFIPSQTSLSMALDAEPVSRRDEITQGSTSSDHRELAVDKQMENCELLSDASMEIPTSIENDTTVGLQSGSSKPMNVAPEIQPKKRSYTRNAARGKQKGYSRRGRRGRAK</sequence>
<feature type="compositionally biased region" description="Acidic residues" evidence="1">
    <location>
        <begin position="86"/>
        <end position="100"/>
    </location>
</feature>
<evidence type="ECO:0000313" key="3">
    <source>
        <dbReference type="Proteomes" id="UP000283530"/>
    </source>
</evidence>
<keyword evidence="3" id="KW-1185">Reference proteome</keyword>
<protein>
    <submittedName>
        <fullName evidence="2">Protein KAKU4 isoform X2</fullName>
    </submittedName>
</protein>
<name>A0A3S3NQ80_9MAGN</name>
<dbReference type="GO" id="GO:0005635">
    <property type="term" value="C:nuclear envelope"/>
    <property type="evidence" value="ECO:0007669"/>
    <property type="project" value="TreeGrafter"/>
</dbReference>
<evidence type="ECO:0000256" key="1">
    <source>
        <dbReference type="SAM" id="MobiDB-lite"/>
    </source>
</evidence>
<dbReference type="EMBL" id="QPKB01000005">
    <property type="protein sequence ID" value="RWR84338.1"/>
    <property type="molecule type" value="Genomic_DNA"/>
</dbReference>
<dbReference type="Proteomes" id="UP000283530">
    <property type="component" value="Unassembled WGS sequence"/>
</dbReference>
<dbReference type="PANTHER" id="PTHR33416">
    <property type="entry name" value="NUCLEAR PORE COMPLEX PROTEIN NUP1"/>
    <property type="match status" value="1"/>
</dbReference>
<gene>
    <name evidence="2" type="ORF">CKAN_01313900</name>
</gene>
<feature type="region of interest" description="Disordered" evidence="1">
    <location>
        <begin position="653"/>
        <end position="676"/>
    </location>
</feature>
<proteinExistence type="predicted"/>